<comment type="function">
    <text evidence="9">Condenses 4-methyl-5-(beta-hydroxyethyl)thiazole monophosphate (THZ-P) and 2-methyl-4-amino-5-hydroxymethyl pyrimidine pyrophosphate (HMP-PP) to form thiamine monophosphate (TMP).</text>
</comment>
<comment type="cofactor">
    <cofactor evidence="9">
        <name>Mg(2+)</name>
        <dbReference type="ChEBI" id="CHEBI:18420"/>
    </cofactor>
    <text evidence="9">Binds 1 Mg(2+) ion per subunit.</text>
</comment>
<dbReference type="HAMAP" id="MF_00097">
    <property type="entry name" value="TMP_synthase"/>
    <property type="match status" value="1"/>
</dbReference>
<evidence type="ECO:0000313" key="13">
    <source>
        <dbReference type="EMBL" id="MEM5537704.1"/>
    </source>
</evidence>
<keyword evidence="4 9" id="KW-0460">Magnesium</keyword>
<feature type="binding site" evidence="9">
    <location>
        <position position="71"/>
    </location>
    <ligand>
        <name>4-amino-2-methyl-5-(diphosphooxymethyl)pyrimidine</name>
        <dbReference type="ChEBI" id="CHEBI:57841"/>
    </ligand>
</feature>
<comment type="caution">
    <text evidence="13">The sequence shown here is derived from an EMBL/GenBank/DDBJ whole genome shotgun (WGS) entry which is preliminary data.</text>
</comment>
<evidence type="ECO:0000256" key="4">
    <source>
        <dbReference type="ARBA" id="ARBA00022842"/>
    </source>
</evidence>
<dbReference type="RefSeq" id="WP_342854955.1">
    <property type="nucleotide sequence ID" value="NZ_JBBMRA010000018.1"/>
</dbReference>
<feature type="binding site" evidence="9">
    <location>
        <begin position="39"/>
        <end position="43"/>
    </location>
    <ligand>
        <name>4-amino-2-methyl-5-(diphosphooxymethyl)pyrimidine</name>
        <dbReference type="ChEBI" id="CHEBI:57841"/>
    </ligand>
</feature>
<dbReference type="EMBL" id="JBBMRA010000018">
    <property type="protein sequence ID" value="MEM5537704.1"/>
    <property type="molecule type" value="Genomic_DNA"/>
</dbReference>
<evidence type="ECO:0000256" key="10">
    <source>
        <dbReference type="RuleBase" id="RU003826"/>
    </source>
</evidence>
<evidence type="ECO:0000256" key="5">
    <source>
        <dbReference type="ARBA" id="ARBA00022977"/>
    </source>
</evidence>
<feature type="domain" description="Thiamine phosphate synthase/TenI" evidence="12">
    <location>
        <begin position="8"/>
        <end position="190"/>
    </location>
</feature>
<comment type="similarity">
    <text evidence="9 10">Belongs to the thiamine-phosphate synthase family.</text>
</comment>
<evidence type="ECO:0000256" key="11">
    <source>
        <dbReference type="RuleBase" id="RU004253"/>
    </source>
</evidence>
<feature type="binding site" evidence="9">
    <location>
        <position position="72"/>
    </location>
    <ligand>
        <name>Mg(2+)</name>
        <dbReference type="ChEBI" id="CHEBI:18420"/>
    </ligand>
</feature>
<comment type="catalytic activity">
    <reaction evidence="6 9 10">
        <text>4-methyl-5-(2-phosphooxyethyl)-thiazole + 4-amino-2-methyl-5-(diphosphooxymethyl)pyrimidine + H(+) = thiamine phosphate + diphosphate</text>
        <dbReference type="Rhea" id="RHEA:22328"/>
        <dbReference type="ChEBI" id="CHEBI:15378"/>
        <dbReference type="ChEBI" id="CHEBI:33019"/>
        <dbReference type="ChEBI" id="CHEBI:37575"/>
        <dbReference type="ChEBI" id="CHEBI:57841"/>
        <dbReference type="ChEBI" id="CHEBI:58296"/>
        <dbReference type="EC" id="2.5.1.3"/>
    </reaction>
</comment>
<dbReference type="EC" id="2.5.1.3" evidence="9"/>
<dbReference type="InterPro" id="IPR022998">
    <property type="entry name" value="ThiamineP_synth_TenI"/>
</dbReference>
<dbReference type="GO" id="GO:0004789">
    <property type="term" value="F:thiamine-phosphate diphosphorylase activity"/>
    <property type="evidence" value="ECO:0007669"/>
    <property type="project" value="UniProtKB-EC"/>
</dbReference>
<reference evidence="13 14" key="1">
    <citation type="submission" date="2024-03" db="EMBL/GenBank/DDBJ databases">
        <title>Community enrichment and isolation of bacterial strains for fucoidan degradation.</title>
        <authorList>
            <person name="Sichert A."/>
        </authorList>
    </citation>
    <scope>NUCLEOTIDE SEQUENCE [LARGE SCALE GENOMIC DNA]</scope>
    <source>
        <strain evidence="13 14">AS76</strain>
    </source>
</reference>
<gene>
    <name evidence="9 13" type="primary">thiE</name>
    <name evidence="13" type="ORF">WNY58_15045</name>
</gene>
<keyword evidence="14" id="KW-1185">Reference proteome</keyword>
<dbReference type="Gene3D" id="3.20.20.70">
    <property type="entry name" value="Aldolase class I"/>
    <property type="match status" value="1"/>
</dbReference>
<name>A0ABU9TVF7_9GAMM</name>
<feature type="binding site" evidence="9">
    <location>
        <begin position="137"/>
        <end position="139"/>
    </location>
    <ligand>
        <name>2-[(2R,5Z)-2-carboxy-4-methylthiazol-5(2H)-ylidene]ethyl phosphate</name>
        <dbReference type="ChEBI" id="CHEBI:62899"/>
    </ligand>
</feature>
<dbReference type="InterPro" id="IPR013785">
    <property type="entry name" value="Aldolase_TIM"/>
</dbReference>
<comment type="catalytic activity">
    <reaction evidence="7 9 10">
        <text>2-(2-carboxy-4-methylthiazol-5-yl)ethyl phosphate + 4-amino-2-methyl-5-(diphosphooxymethyl)pyrimidine + 2 H(+) = thiamine phosphate + CO2 + diphosphate</text>
        <dbReference type="Rhea" id="RHEA:47848"/>
        <dbReference type="ChEBI" id="CHEBI:15378"/>
        <dbReference type="ChEBI" id="CHEBI:16526"/>
        <dbReference type="ChEBI" id="CHEBI:33019"/>
        <dbReference type="ChEBI" id="CHEBI:37575"/>
        <dbReference type="ChEBI" id="CHEBI:57841"/>
        <dbReference type="ChEBI" id="CHEBI:62890"/>
        <dbReference type="EC" id="2.5.1.3"/>
    </reaction>
</comment>
<feature type="binding site" evidence="9">
    <location>
        <position position="140"/>
    </location>
    <ligand>
        <name>4-amino-2-methyl-5-(diphosphooxymethyl)pyrimidine</name>
        <dbReference type="ChEBI" id="CHEBI:57841"/>
    </ligand>
</feature>
<evidence type="ECO:0000256" key="9">
    <source>
        <dbReference type="HAMAP-Rule" id="MF_00097"/>
    </source>
</evidence>
<dbReference type="SUPFAM" id="SSF51391">
    <property type="entry name" value="Thiamin phosphate synthase"/>
    <property type="match status" value="1"/>
</dbReference>
<evidence type="ECO:0000259" key="12">
    <source>
        <dbReference type="Pfam" id="PF02581"/>
    </source>
</evidence>
<comment type="catalytic activity">
    <reaction evidence="8 9 10">
        <text>2-[(2R,5Z)-2-carboxy-4-methylthiazol-5(2H)-ylidene]ethyl phosphate + 4-amino-2-methyl-5-(diphosphooxymethyl)pyrimidine + 2 H(+) = thiamine phosphate + CO2 + diphosphate</text>
        <dbReference type="Rhea" id="RHEA:47844"/>
        <dbReference type="ChEBI" id="CHEBI:15378"/>
        <dbReference type="ChEBI" id="CHEBI:16526"/>
        <dbReference type="ChEBI" id="CHEBI:33019"/>
        <dbReference type="ChEBI" id="CHEBI:37575"/>
        <dbReference type="ChEBI" id="CHEBI:57841"/>
        <dbReference type="ChEBI" id="CHEBI:62899"/>
        <dbReference type="EC" id="2.5.1.3"/>
    </reaction>
</comment>
<dbReference type="InterPro" id="IPR036206">
    <property type="entry name" value="ThiamineP_synth_sf"/>
</dbReference>
<evidence type="ECO:0000256" key="2">
    <source>
        <dbReference type="ARBA" id="ARBA00022679"/>
    </source>
</evidence>
<feature type="binding site" evidence="9">
    <location>
        <position position="91"/>
    </location>
    <ligand>
        <name>Mg(2+)</name>
        <dbReference type="ChEBI" id="CHEBI:18420"/>
    </ligand>
</feature>
<dbReference type="NCBIfam" id="TIGR00693">
    <property type="entry name" value="thiE"/>
    <property type="match status" value="1"/>
</dbReference>
<evidence type="ECO:0000256" key="6">
    <source>
        <dbReference type="ARBA" id="ARBA00047334"/>
    </source>
</evidence>
<dbReference type="Proteomes" id="UP001449225">
    <property type="component" value="Unassembled WGS sequence"/>
</dbReference>
<keyword evidence="5 9" id="KW-0784">Thiamine biosynthesis</keyword>
<comment type="pathway">
    <text evidence="1 9 11">Cofactor biosynthesis; thiamine diphosphate biosynthesis; thiamine phosphate from 4-amino-2-methyl-5-diphosphomethylpyrimidine and 4-methyl-5-(2-phosphoethyl)-thiazole: step 1/1.</text>
</comment>
<evidence type="ECO:0000256" key="8">
    <source>
        <dbReference type="ARBA" id="ARBA00047883"/>
    </source>
</evidence>
<evidence type="ECO:0000256" key="7">
    <source>
        <dbReference type="ARBA" id="ARBA00047851"/>
    </source>
</evidence>
<evidence type="ECO:0000256" key="1">
    <source>
        <dbReference type="ARBA" id="ARBA00005165"/>
    </source>
</evidence>
<evidence type="ECO:0000256" key="3">
    <source>
        <dbReference type="ARBA" id="ARBA00022723"/>
    </source>
</evidence>
<accession>A0ABU9TVF7</accession>
<keyword evidence="3 9" id="KW-0479">Metal-binding</keyword>
<organism evidence="13 14">
    <name type="scientific">Neptuniibacter pectenicola</name>
    <dbReference type="NCBI Taxonomy" id="1806669"/>
    <lineage>
        <taxon>Bacteria</taxon>
        <taxon>Pseudomonadati</taxon>
        <taxon>Pseudomonadota</taxon>
        <taxon>Gammaproteobacteria</taxon>
        <taxon>Oceanospirillales</taxon>
        <taxon>Oceanospirillaceae</taxon>
        <taxon>Neptuniibacter</taxon>
    </lineage>
</organism>
<keyword evidence="2 9" id="KW-0808">Transferase</keyword>
<dbReference type="CDD" id="cd00564">
    <property type="entry name" value="TMP_TenI"/>
    <property type="match status" value="1"/>
</dbReference>
<evidence type="ECO:0000313" key="14">
    <source>
        <dbReference type="Proteomes" id="UP001449225"/>
    </source>
</evidence>
<dbReference type="PANTHER" id="PTHR20857:SF15">
    <property type="entry name" value="THIAMINE-PHOSPHATE SYNTHASE"/>
    <property type="match status" value="1"/>
</dbReference>
<sequence>MRYTLSGLYGITDPTLMPTLDQMLIQVERSLMGGATLIQYRDKSPDSEKRLSEASALNHLCQRYAVPLIINDDVALAETVAAAGVHLGQSDGNIKDARTRLGPNAIIGVTCHDSLALAEKAALDGADYVAFGAFFPSKTKPHAKAAPLELIHSAKEKLTLPIVAIGGISVDNANKIIAAGADMVAVIHALYAQNDIEATAQHFHQQFNN</sequence>
<proteinExistence type="inferred from homology"/>
<dbReference type="InterPro" id="IPR034291">
    <property type="entry name" value="TMP_synthase"/>
</dbReference>
<comment type="caution">
    <text evidence="9">Lacks conserved residue(s) required for the propagation of feature annotation.</text>
</comment>
<dbReference type="Pfam" id="PF02581">
    <property type="entry name" value="TMP-TENI"/>
    <property type="match status" value="1"/>
</dbReference>
<feature type="binding site" evidence="9">
    <location>
        <position position="110"/>
    </location>
    <ligand>
        <name>4-amino-2-methyl-5-(diphosphooxymethyl)pyrimidine</name>
        <dbReference type="ChEBI" id="CHEBI:57841"/>
    </ligand>
</feature>
<protein>
    <recommendedName>
        <fullName evidence="9">Thiamine-phosphate synthase</fullName>
        <shortName evidence="9">TP synthase</shortName>
        <shortName evidence="9">TPS</shortName>
        <ecNumber evidence="9">2.5.1.3</ecNumber>
    </recommendedName>
    <alternativeName>
        <fullName evidence="9">Thiamine-phosphate pyrophosphorylase</fullName>
        <shortName evidence="9">TMP pyrophosphorylase</shortName>
        <shortName evidence="9">TMP-PPase</shortName>
    </alternativeName>
</protein>
<feature type="binding site" evidence="9">
    <location>
        <position position="167"/>
    </location>
    <ligand>
        <name>2-[(2R,5Z)-2-carboxy-4-methylthiazol-5(2H)-ylidene]ethyl phosphate</name>
        <dbReference type="ChEBI" id="CHEBI:62899"/>
    </ligand>
</feature>
<dbReference type="PANTHER" id="PTHR20857">
    <property type="entry name" value="THIAMINE-PHOSPHATE PYROPHOSPHORYLASE"/>
    <property type="match status" value="1"/>
</dbReference>